<dbReference type="InterPro" id="IPR012337">
    <property type="entry name" value="RNaseH-like_sf"/>
</dbReference>
<dbReference type="GO" id="GO:0003676">
    <property type="term" value="F:nucleic acid binding"/>
    <property type="evidence" value="ECO:0007669"/>
    <property type="project" value="InterPro"/>
</dbReference>
<dbReference type="PANTHER" id="PTHR46564">
    <property type="entry name" value="TRANSPOSASE"/>
    <property type="match status" value="1"/>
</dbReference>
<proteinExistence type="predicted"/>
<name>A0A0J8S6E8_COCIT</name>
<dbReference type="EMBL" id="DS017171">
    <property type="protein sequence ID" value="KMU92717.1"/>
    <property type="molecule type" value="Genomic_DNA"/>
</dbReference>
<dbReference type="InterPro" id="IPR038717">
    <property type="entry name" value="Tc1-like_DDE_dom"/>
</dbReference>
<accession>A0A0J8S6E8</accession>
<sequence length="98" mass="11019">MALMDNASFHHSARIKQMCFDAGVRLLYLPPYSPDLNPIEEFFAELKAYTKKSWSLYEEDPSQGFGVFLQQCVDVVDARKESAAGHFRSAGVSIELCP</sequence>
<evidence type="ECO:0000259" key="1">
    <source>
        <dbReference type="Pfam" id="PF13358"/>
    </source>
</evidence>
<feature type="domain" description="Tc1-like transposase DDE" evidence="1">
    <location>
        <begin position="3"/>
        <end position="52"/>
    </location>
</feature>
<dbReference type="VEuPathDB" id="FungiDB:CIHG_10503"/>
<dbReference type="STRING" id="396776.A0A0J8S6E8"/>
<dbReference type="Gene3D" id="3.30.420.10">
    <property type="entry name" value="Ribonuclease H-like superfamily/Ribonuclease H"/>
    <property type="match status" value="1"/>
</dbReference>
<dbReference type="AlphaFoldDB" id="A0A0J8S6E8"/>
<dbReference type="Proteomes" id="UP000054563">
    <property type="component" value="Unassembled WGS sequence"/>
</dbReference>
<dbReference type="InterPro" id="IPR036397">
    <property type="entry name" value="RNaseH_sf"/>
</dbReference>
<organism evidence="2 3">
    <name type="scientific">Coccidioides immitis H538.4</name>
    <dbReference type="NCBI Taxonomy" id="396776"/>
    <lineage>
        <taxon>Eukaryota</taxon>
        <taxon>Fungi</taxon>
        <taxon>Dikarya</taxon>
        <taxon>Ascomycota</taxon>
        <taxon>Pezizomycotina</taxon>
        <taxon>Eurotiomycetes</taxon>
        <taxon>Eurotiomycetidae</taxon>
        <taxon>Onygenales</taxon>
        <taxon>Onygenaceae</taxon>
        <taxon>Coccidioides</taxon>
    </lineage>
</organism>
<evidence type="ECO:0000313" key="3">
    <source>
        <dbReference type="Proteomes" id="UP000054563"/>
    </source>
</evidence>
<protein>
    <recommendedName>
        <fullName evidence="1">Tc1-like transposase DDE domain-containing protein</fullName>
    </recommendedName>
</protein>
<dbReference type="SUPFAM" id="SSF53098">
    <property type="entry name" value="Ribonuclease H-like"/>
    <property type="match status" value="1"/>
</dbReference>
<evidence type="ECO:0000313" key="2">
    <source>
        <dbReference type="EMBL" id="KMU92717.1"/>
    </source>
</evidence>
<dbReference type="Pfam" id="PF13358">
    <property type="entry name" value="DDE_3"/>
    <property type="match status" value="1"/>
</dbReference>
<dbReference type="PANTHER" id="PTHR46564:SF1">
    <property type="entry name" value="TRANSPOSASE"/>
    <property type="match status" value="1"/>
</dbReference>
<reference evidence="3" key="1">
    <citation type="journal article" date="2010" name="Genome Res.">
        <title>Population genomic sequencing of Coccidioides fungi reveals recent hybridization and transposon control.</title>
        <authorList>
            <person name="Neafsey D.E."/>
            <person name="Barker B.M."/>
            <person name="Sharpton T.J."/>
            <person name="Stajich J.E."/>
            <person name="Park D.J."/>
            <person name="Whiston E."/>
            <person name="Hung C.-Y."/>
            <person name="McMahan C."/>
            <person name="White J."/>
            <person name="Sykes S."/>
            <person name="Heiman D."/>
            <person name="Young S."/>
            <person name="Zeng Q."/>
            <person name="Abouelleil A."/>
            <person name="Aftuck L."/>
            <person name="Bessette D."/>
            <person name="Brown A."/>
            <person name="FitzGerald M."/>
            <person name="Lui A."/>
            <person name="Macdonald J.P."/>
            <person name="Priest M."/>
            <person name="Orbach M.J."/>
            <person name="Galgiani J.N."/>
            <person name="Kirkland T.N."/>
            <person name="Cole G.T."/>
            <person name="Birren B.W."/>
            <person name="Henn M.R."/>
            <person name="Taylor J.W."/>
            <person name="Rounsley S.D."/>
        </authorList>
    </citation>
    <scope>NUCLEOTIDE SEQUENCE [LARGE SCALE GENOMIC DNA]</scope>
    <source>
        <strain evidence="3">H538.4</strain>
    </source>
</reference>
<gene>
    <name evidence="2" type="ORF">CIHG_10503</name>
</gene>